<name>A0AAW6LVB9_RHOSG</name>
<accession>A0AAW6LVB9</accession>
<organism evidence="2 3">
    <name type="scientific">Rhodococcus qingshengii</name>
    <dbReference type="NCBI Taxonomy" id="334542"/>
    <lineage>
        <taxon>Bacteria</taxon>
        <taxon>Bacillati</taxon>
        <taxon>Actinomycetota</taxon>
        <taxon>Actinomycetes</taxon>
        <taxon>Mycobacteriales</taxon>
        <taxon>Nocardiaceae</taxon>
        <taxon>Rhodococcus</taxon>
        <taxon>Rhodococcus erythropolis group</taxon>
    </lineage>
</organism>
<feature type="region of interest" description="Disordered" evidence="1">
    <location>
        <begin position="1"/>
        <end position="22"/>
    </location>
</feature>
<evidence type="ECO:0000313" key="3">
    <source>
        <dbReference type="Proteomes" id="UP001217325"/>
    </source>
</evidence>
<proteinExistence type="predicted"/>
<dbReference type="RefSeq" id="WP_217019161.1">
    <property type="nucleotide sequence ID" value="NZ_CP077418.1"/>
</dbReference>
<dbReference type="AlphaFoldDB" id="A0AAW6LVB9"/>
<sequence length="110" mass="11704">MSGDEGSLFDELGIPRESLLPEPPEDVWSAALVHALDPDSAPPDDILAPPMDDTVRPGDDVDDIGTFDDDTVSSDSGDAHPDLEHFGDVDVPDDSDDEDINDDIDLGDGM</sequence>
<feature type="compositionally biased region" description="Acidic residues" evidence="1">
    <location>
        <begin position="60"/>
        <end position="72"/>
    </location>
</feature>
<feature type="region of interest" description="Disordered" evidence="1">
    <location>
        <begin position="36"/>
        <end position="110"/>
    </location>
</feature>
<gene>
    <name evidence="2" type="ORF">PXH69_33260</name>
</gene>
<protein>
    <submittedName>
        <fullName evidence="2">Uncharacterized protein</fullName>
    </submittedName>
</protein>
<evidence type="ECO:0000256" key="1">
    <source>
        <dbReference type="SAM" id="MobiDB-lite"/>
    </source>
</evidence>
<dbReference type="Proteomes" id="UP001217325">
    <property type="component" value="Unassembled WGS sequence"/>
</dbReference>
<reference evidence="2" key="1">
    <citation type="submission" date="2023-02" db="EMBL/GenBank/DDBJ databases">
        <title>A novel hydrolase synthesized by Rhodococcus erythropolis HQ is responsible for the detoxification of Zearalenone.</title>
        <authorList>
            <person name="Hu J."/>
            <person name="Xu J."/>
        </authorList>
    </citation>
    <scope>NUCLEOTIDE SEQUENCE</scope>
    <source>
        <strain evidence="2">HQ</strain>
    </source>
</reference>
<comment type="caution">
    <text evidence="2">The sequence shown here is derived from an EMBL/GenBank/DDBJ whole genome shotgun (WGS) entry which is preliminary data.</text>
</comment>
<feature type="compositionally biased region" description="Basic and acidic residues" evidence="1">
    <location>
        <begin position="77"/>
        <end position="88"/>
    </location>
</feature>
<dbReference type="EMBL" id="JARDXE010000034">
    <property type="protein sequence ID" value="MDE8649843.1"/>
    <property type="molecule type" value="Genomic_DNA"/>
</dbReference>
<evidence type="ECO:0000313" key="2">
    <source>
        <dbReference type="EMBL" id="MDE8649843.1"/>
    </source>
</evidence>
<feature type="compositionally biased region" description="Acidic residues" evidence="1">
    <location>
        <begin position="90"/>
        <end position="110"/>
    </location>
</feature>